<dbReference type="InterPro" id="IPR036397">
    <property type="entry name" value="RNaseH_sf"/>
</dbReference>
<dbReference type="GO" id="GO:0000289">
    <property type="term" value="P:nuclear-transcribed mRNA poly(A) tail shortening"/>
    <property type="evidence" value="ECO:0007669"/>
    <property type="project" value="TreeGrafter"/>
</dbReference>
<dbReference type="Gene3D" id="3.30.70.330">
    <property type="match status" value="1"/>
</dbReference>
<dbReference type="InterPro" id="IPR006941">
    <property type="entry name" value="RNase_CAF1"/>
</dbReference>
<dbReference type="GO" id="GO:0005634">
    <property type="term" value="C:nucleus"/>
    <property type="evidence" value="ECO:0007669"/>
    <property type="project" value="TreeGrafter"/>
</dbReference>
<dbReference type="Pfam" id="PF04857">
    <property type="entry name" value="CAF1"/>
    <property type="match status" value="1"/>
</dbReference>
<keyword evidence="4" id="KW-1185">Reference proteome</keyword>
<dbReference type="GO" id="GO:0003723">
    <property type="term" value="F:RNA binding"/>
    <property type="evidence" value="ECO:0007669"/>
    <property type="project" value="TreeGrafter"/>
</dbReference>
<evidence type="ECO:0000313" key="4">
    <source>
        <dbReference type="Proteomes" id="UP001152798"/>
    </source>
</evidence>
<keyword evidence="2" id="KW-0472">Membrane</keyword>
<organism evidence="3 4">
    <name type="scientific">Nezara viridula</name>
    <name type="common">Southern green stink bug</name>
    <name type="synonym">Cimex viridulus</name>
    <dbReference type="NCBI Taxonomy" id="85310"/>
    <lineage>
        <taxon>Eukaryota</taxon>
        <taxon>Metazoa</taxon>
        <taxon>Ecdysozoa</taxon>
        <taxon>Arthropoda</taxon>
        <taxon>Hexapoda</taxon>
        <taxon>Insecta</taxon>
        <taxon>Pterygota</taxon>
        <taxon>Neoptera</taxon>
        <taxon>Paraneoptera</taxon>
        <taxon>Hemiptera</taxon>
        <taxon>Heteroptera</taxon>
        <taxon>Panheteroptera</taxon>
        <taxon>Pentatomomorpha</taxon>
        <taxon>Pentatomoidea</taxon>
        <taxon>Pentatomidae</taxon>
        <taxon>Pentatominae</taxon>
        <taxon>Nezara</taxon>
    </lineage>
</organism>
<dbReference type="PANTHER" id="PTHR15092">
    <property type="entry name" value="POLY A -SPECIFIC RIBONUCLEASE/TARGET OF EGR1, MEMBER 1"/>
    <property type="match status" value="1"/>
</dbReference>
<evidence type="ECO:0000256" key="1">
    <source>
        <dbReference type="ARBA" id="ARBA00008372"/>
    </source>
</evidence>
<reference evidence="3" key="1">
    <citation type="submission" date="2022-01" db="EMBL/GenBank/DDBJ databases">
        <authorList>
            <person name="King R."/>
        </authorList>
    </citation>
    <scope>NUCLEOTIDE SEQUENCE</scope>
</reference>
<dbReference type="InterPro" id="IPR012677">
    <property type="entry name" value="Nucleotide-bd_a/b_plait_sf"/>
</dbReference>
<dbReference type="InterPro" id="IPR012337">
    <property type="entry name" value="RNaseH-like_sf"/>
</dbReference>
<dbReference type="Proteomes" id="UP001152798">
    <property type="component" value="Chromosome 6"/>
</dbReference>
<protein>
    <submittedName>
        <fullName evidence="3">Uncharacterized protein</fullName>
    </submittedName>
</protein>
<proteinExistence type="inferred from homology"/>
<sequence>MFEATRQNFEEVLNELQYEIKNCSFVSLDCEFTSLPADKHFENSFFDSGEDRFNSIRNNLDHALILQVGITPFKYNRDLKHYRANPFKFYVFPRVFGSFDVSFLCKSATIQFLCNHKFDFNKGFYQGISYLNRNDKEKLLKLLYDGTLLSSLEENLNHDEINEILRICELISNWTESNSDGSTIDFPIDPFNHSFNYLLQERIRMFNNQVWTYNEQDKVVVKKVTKYERLEFEEKGKLADVKEKFIDSLLGFSKVYSLLASSKKPLVGHNLYFDLLIMYHQFYEHIPANYFKYKENLNKLFPSIYDTKFLSYQLHRITKQKLLLKNSLGGLYELFQDADTKFYYPFVQLDPKSIYCDSVEQKKHDAGWDSFMTGFVFLKLADQFAQLKRNSRLTDEMTFIELLTSVKEHENKINIARAKVSHLNLEGKDPPSTRPPLLHVKRTGKQLLTKLELDAFFKKYEPVHKKLLNNNSALIAVPNYSSFKTILSDFDNSDLLKVEKYSLTRHSNSVRACYVAVIIVPLVLAAWAGYKFK</sequence>
<dbReference type="AlphaFoldDB" id="A0A9P0HNM1"/>
<evidence type="ECO:0000313" key="3">
    <source>
        <dbReference type="EMBL" id="CAH1404912.1"/>
    </source>
</evidence>
<feature type="transmembrane region" description="Helical" evidence="2">
    <location>
        <begin position="509"/>
        <end position="530"/>
    </location>
</feature>
<dbReference type="Gene3D" id="3.30.420.10">
    <property type="entry name" value="Ribonuclease H-like superfamily/Ribonuclease H"/>
    <property type="match status" value="2"/>
</dbReference>
<dbReference type="GO" id="GO:0005783">
    <property type="term" value="C:endoplasmic reticulum"/>
    <property type="evidence" value="ECO:0007669"/>
    <property type="project" value="TreeGrafter"/>
</dbReference>
<keyword evidence="2" id="KW-1133">Transmembrane helix</keyword>
<accession>A0A9P0HNM1</accession>
<dbReference type="GO" id="GO:1990431">
    <property type="term" value="P:priRNA 3'-end processing"/>
    <property type="evidence" value="ECO:0007669"/>
    <property type="project" value="TreeGrafter"/>
</dbReference>
<dbReference type="PANTHER" id="PTHR15092:SF22">
    <property type="entry name" value="POLY(A)-SPECIFIC RIBONUCLEASE PNLDC1"/>
    <property type="match status" value="1"/>
</dbReference>
<dbReference type="GO" id="GO:0000175">
    <property type="term" value="F:3'-5'-RNA exonuclease activity"/>
    <property type="evidence" value="ECO:0007669"/>
    <property type="project" value="TreeGrafter"/>
</dbReference>
<comment type="similarity">
    <text evidence="1">Belongs to the CAF1 family.</text>
</comment>
<evidence type="ECO:0000256" key="2">
    <source>
        <dbReference type="SAM" id="Phobius"/>
    </source>
</evidence>
<keyword evidence="2" id="KW-0812">Transmembrane</keyword>
<name>A0A9P0HNM1_NEZVI</name>
<dbReference type="SUPFAM" id="SSF53098">
    <property type="entry name" value="Ribonuclease H-like"/>
    <property type="match status" value="1"/>
</dbReference>
<dbReference type="GO" id="GO:1990432">
    <property type="term" value="P:siRNA 3'-end processing"/>
    <property type="evidence" value="ECO:0007669"/>
    <property type="project" value="TreeGrafter"/>
</dbReference>
<dbReference type="InterPro" id="IPR051181">
    <property type="entry name" value="CAF1_poly(A)_ribonucleases"/>
</dbReference>
<gene>
    <name evidence="3" type="ORF">NEZAVI_LOCUS13230</name>
</gene>
<dbReference type="OrthoDB" id="414075at2759"/>
<dbReference type="EMBL" id="OV725082">
    <property type="protein sequence ID" value="CAH1404912.1"/>
    <property type="molecule type" value="Genomic_DNA"/>
</dbReference>